<dbReference type="Proteomes" id="UP000799118">
    <property type="component" value="Unassembled WGS sequence"/>
</dbReference>
<evidence type="ECO:0000313" key="3">
    <source>
        <dbReference type="Proteomes" id="UP000799118"/>
    </source>
</evidence>
<proteinExistence type="predicted"/>
<dbReference type="EMBL" id="ML769779">
    <property type="protein sequence ID" value="KAE9387806.1"/>
    <property type="molecule type" value="Genomic_DNA"/>
</dbReference>
<protein>
    <recommendedName>
        <fullName evidence="1">DUF6532 domain-containing protein</fullName>
    </recommendedName>
</protein>
<dbReference type="Pfam" id="PF20149">
    <property type="entry name" value="DUF6532"/>
    <property type="match status" value="1"/>
</dbReference>
<sequence length="396" mass="43870">MATTINFLPILWVEITVESSFKTNLVAHFCHSGGDNSFPQNNTFFTGCVANPGHFGSSSVSDNSGALDDSRSFDASGGLNNSCGLNNPLGFNSPGFDLSGGLDNSSAPGFNNPDGFYTNAVNANVPLFGMGMNSSYNYNPNQQFSNPSYWGTTVPMAKDLSQILPLKVTFLPKATPLNIRRCLQITRAKAVPGHLLVLHLKEDHHYLLMLHPEEDSLLMVKTPKRLQGLFLEHQAQVSEIQETVKKDKVKKVTGPTHLSFYPKNVKEIIQRVQAYVQLHVSLHNPFLEERGDTEVFERSLQNAINKASNQDINVEEGFLDEHKGDIFKYLYSSQWLFRSSLKAAAQPLVDLHYKLPLPMSTHPTTGHNSQNNTDMVKNYVQELIGSGVYLQNGLGD</sequence>
<feature type="domain" description="DUF6532" evidence="1">
    <location>
        <begin position="274"/>
        <end position="384"/>
    </location>
</feature>
<keyword evidence="3" id="KW-1185">Reference proteome</keyword>
<evidence type="ECO:0000313" key="2">
    <source>
        <dbReference type="EMBL" id="KAE9387806.1"/>
    </source>
</evidence>
<evidence type="ECO:0000259" key="1">
    <source>
        <dbReference type="Pfam" id="PF20149"/>
    </source>
</evidence>
<accession>A0A6A4GQV3</accession>
<reference evidence="2" key="1">
    <citation type="journal article" date="2019" name="Environ. Microbiol.">
        <title>Fungal ecological strategies reflected in gene transcription - a case study of two litter decomposers.</title>
        <authorList>
            <person name="Barbi F."/>
            <person name="Kohler A."/>
            <person name="Barry K."/>
            <person name="Baskaran P."/>
            <person name="Daum C."/>
            <person name="Fauchery L."/>
            <person name="Ihrmark K."/>
            <person name="Kuo A."/>
            <person name="LaButti K."/>
            <person name="Lipzen A."/>
            <person name="Morin E."/>
            <person name="Grigoriev I.V."/>
            <person name="Henrissat B."/>
            <person name="Lindahl B."/>
            <person name="Martin F."/>
        </authorList>
    </citation>
    <scope>NUCLEOTIDE SEQUENCE</scope>
    <source>
        <strain evidence="2">JB14</strain>
    </source>
</reference>
<dbReference type="AlphaFoldDB" id="A0A6A4GQV3"/>
<dbReference type="InterPro" id="IPR045341">
    <property type="entry name" value="DUF6532"/>
</dbReference>
<organism evidence="2 3">
    <name type="scientific">Gymnopus androsaceus JB14</name>
    <dbReference type="NCBI Taxonomy" id="1447944"/>
    <lineage>
        <taxon>Eukaryota</taxon>
        <taxon>Fungi</taxon>
        <taxon>Dikarya</taxon>
        <taxon>Basidiomycota</taxon>
        <taxon>Agaricomycotina</taxon>
        <taxon>Agaricomycetes</taxon>
        <taxon>Agaricomycetidae</taxon>
        <taxon>Agaricales</taxon>
        <taxon>Marasmiineae</taxon>
        <taxon>Omphalotaceae</taxon>
        <taxon>Gymnopus</taxon>
    </lineage>
</organism>
<gene>
    <name evidence="2" type="ORF">BT96DRAFT_948079</name>
</gene>
<name>A0A6A4GQV3_9AGAR</name>